<evidence type="ECO:0008006" key="3">
    <source>
        <dbReference type="Google" id="ProtNLM"/>
    </source>
</evidence>
<dbReference type="Proteomes" id="UP000242188">
    <property type="component" value="Unassembled WGS sequence"/>
</dbReference>
<organism evidence="1 2">
    <name type="scientific">Mizuhopecten yessoensis</name>
    <name type="common">Japanese scallop</name>
    <name type="synonym">Patinopecten yessoensis</name>
    <dbReference type="NCBI Taxonomy" id="6573"/>
    <lineage>
        <taxon>Eukaryota</taxon>
        <taxon>Metazoa</taxon>
        <taxon>Spiralia</taxon>
        <taxon>Lophotrochozoa</taxon>
        <taxon>Mollusca</taxon>
        <taxon>Bivalvia</taxon>
        <taxon>Autobranchia</taxon>
        <taxon>Pteriomorphia</taxon>
        <taxon>Pectinida</taxon>
        <taxon>Pectinoidea</taxon>
        <taxon>Pectinidae</taxon>
        <taxon>Mizuhopecten</taxon>
    </lineage>
</organism>
<keyword evidence="2" id="KW-1185">Reference proteome</keyword>
<gene>
    <name evidence="1" type="ORF">KP79_PYT20610</name>
</gene>
<dbReference type="InterPro" id="IPR036514">
    <property type="entry name" value="SGNH_hydro_sf"/>
</dbReference>
<proteinExistence type="predicted"/>
<name>A0A210QKD0_MIZYE</name>
<dbReference type="AlphaFoldDB" id="A0A210QKD0"/>
<evidence type="ECO:0000313" key="2">
    <source>
        <dbReference type="Proteomes" id="UP000242188"/>
    </source>
</evidence>
<comment type="caution">
    <text evidence="1">The sequence shown here is derived from an EMBL/GenBank/DDBJ whole genome shotgun (WGS) entry which is preliminary data.</text>
</comment>
<sequence length="197" mass="22312">MSDNVKAPRRKVLVLGHSFITRLSRYANELPSRANLGLHHDVVEYHGFPGAGINRIYREFSRRFRGSGFDVVCLQCGGNDLSCPSADPDTVVQEICTFVDWLVQSCGVQTVAVCKLFFRASTQAHKGDVSVHVYNERVSRVNTFLAQRLCCPQTIFWDHRRSIWDVFSLLNADGVHLRDQKPYYRSIKSCVLFALGS</sequence>
<dbReference type="SUPFAM" id="SSF52266">
    <property type="entry name" value="SGNH hydrolase"/>
    <property type="match status" value="1"/>
</dbReference>
<reference evidence="1 2" key="1">
    <citation type="journal article" date="2017" name="Nat. Ecol. Evol.">
        <title>Scallop genome provides insights into evolution of bilaterian karyotype and development.</title>
        <authorList>
            <person name="Wang S."/>
            <person name="Zhang J."/>
            <person name="Jiao W."/>
            <person name="Li J."/>
            <person name="Xun X."/>
            <person name="Sun Y."/>
            <person name="Guo X."/>
            <person name="Huan P."/>
            <person name="Dong B."/>
            <person name="Zhang L."/>
            <person name="Hu X."/>
            <person name="Sun X."/>
            <person name="Wang J."/>
            <person name="Zhao C."/>
            <person name="Wang Y."/>
            <person name="Wang D."/>
            <person name="Huang X."/>
            <person name="Wang R."/>
            <person name="Lv J."/>
            <person name="Li Y."/>
            <person name="Zhang Z."/>
            <person name="Liu B."/>
            <person name="Lu W."/>
            <person name="Hui Y."/>
            <person name="Liang J."/>
            <person name="Zhou Z."/>
            <person name="Hou R."/>
            <person name="Li X."/>
            <person name="Liu Y."/>
            <person name="Li H."/>
            <person name="Ning X."/>
            <person name="Lin Y."/>
            <person name="Zhao L."/>
            <person name="Xing Q."/>
            <person name="Dou J."/>
            <person name="Li Y."/>
            <person name="Mao J."/>
            <person name="Guo H."/>
            <person name="Dou H."/>
            <person name="Li T."/>
            <person name="Mu C."/>
            <person name="Jiang W."/>
            <person name="Fu Q."/>
            <person name="Fu X."/>
            <person name="Miao Y."/>
            <person name="Liu J."/>
            <person name="Yu Q."/>
            <person name="Li R."/>
            <person name="Liao H."/>
            <person name="Li X."/>
            <person name="Kong Y."/>
            <person name="Jiang Z."/>
            <person name="Chourrout D."/>
            <person name="Li R."/>
            <person name="Bao Z."/>
        </authorList>
    </citation>
    <scope>NUCLEOTIDE SEQUENCE [LARGE SCALE GENOMIC DNA]</scope>
    <source>
        <strain evidence="1 2">PY_sf001</strain>
    </source>
</reference>
<accession>A0A210QKD0</accession>
<evidence type="ECO:0000313" key="1">
    <source>
        <dbReference type="EMBL" id="OWF49199.1"/>
    </source>
</evidence>
<dbReference type="Gene3D" id="3.40.50.1110">
    <property type="entry name" value="SGNH hydrolase"/>
    <property type="match status" value="1"/>
</dbReference>
<protein>
    <recommendedName>
        <fullName evidence="3">SGNH hydrolase-type esterase domain-containing protein</fullName>
    </recommendedName>
</protein>
<dbReference type="EMBL" id="NEDP02003209">
    <property type="protein sequence ID" value="OWF49199.1"/>
    <property type="molecule type" value="Genomic_DNA"/>
</dbReference>